<reference evidence="5" key="1">
    <citation type="journal article" date="2015" name="Genome Announc.">
        <title>Draft Genome Sequence of Anaerolineae Strain TC1, a Novel Isolate from a Methanogenic Wastewater Treatment System.</title>
        <authorList>
            <person name="Matsuura N."/>
            <person name="Tourlousse D.M."/>
            <person name="Sun L."/>
            <person name="Toyonaga M."/>
            <person name="Kuroda K."/>
            <person name="Ohashi A."/>
            <person name="Cruz R."/>
            <person name="Yamaguchi T."/>
            <person name="Sekiguchi Y."/>
        </authorList>
    </citation>
    <scope>NUCLEOTIDE SEQUENCE [LARGE SCALE GENOMIC DNA]</scope>
    <source>
        <strain evidence="5">TC1</strain>
    </source>
</reference>
<protein>
    <submittedName>
        <fullName evidence="5">Protein containing WD40 repeat</fullName>
    </submittedName>
</protein>
<dbReference type="Pfam" id="PF12894">
    <property type="entry name" value="ANAPC4_WD40"/>
    <property type="match status" value="1"/>
</dbReference>
<evidence type="ECO:0000256" key="1">
    <source>
        <dbReference type="ARBA" id="ARBA00022574"/>
    </source>
</evidence>
<dbReference type="InterPro" id="IPR019546">
    <property type="entry name" value="TAT_signal_bac_arc"/>
</dbReference>
<name>A0A0S7BLM6_9CHLR</name>
<dbReference type="PROSITE" id="PS50294">
    <property type="entry name" value="WD_REPEATS_REGION"/>
    <property type="match status" value="1"/>
</dbReference>
<dbReference type="Pfam" id="PF00400">
    <property type="entry name" value="WD40"/>
    <property type="match status" value="2"/>
</dbReference>
<dbReference type="AlphaFoldDB" id="A0A0S7BLM6"/>
<dbReference type="InterPro" id="IPR006311">
    <property type="entry name" value="TAT_signal"/>
</dbReference>
<dbReference type="NCBIfam" id="TIGR01409">
    <property type="entry name" value="TAT_signal_seq"/>
    <property type="match status" value="1"/>
</dbReference>
<dbReference type="InterPro" id="IPR024977">
    <property type="entry name" value="Apc4-like_WD40_dom"/>
</dbReference>
<dbReference type="PANTHER" id="PTHR44019:SF8">
    <property type="entry name" value="POC1 CENTRIOLAR PROTEIN HOMOLOG"/>
    <property type="match status" value="1"/>
</dbReference>
<dbReference type="InterPro" id="IPR050505">
    <property type="entry name" value="WDR55/POC1"/>
</dbReference>
<evidence type="ECO:0000259" key="4">
    <source>
        <dbReference type="Pfam" id="PF12894"/>
    </source>
</evidence>
<dbReference type="RefSeq" id="WP_172667776.1">
    <property type="nucleotide sequence ID" value="NZ_DF968181.1"/>
</dbReference>
<sequence length="450" mass="48781">MNDFENKNLDDENEIPEIYSLKKGKNGWQISRRDFLKTAGAASALAAAGIGNRSRLIPVSAAEMNDLCKVSKAHNEEITAIAVNSSSTRFVSGDESGEIKVWTLPDFGLENSLMIGNGTIRSCIFNIDSTILYVGTDLGSVFRILLETMEIQETILTDTSSPISCMAISKNGNMIALSNDEGKLFLYDNEAGKIIAQLDTTDHSFVKMNFSADAKTLYTCSFTGNIRTYSVPELKLLDTSLELDRTITAAGFIPGDIHLIYSLHEGGFVFYSLPEDREIWAADNPGDTVFALESSPDGSLFITSGTQNTLKMWSTSNGKLISEIFSFSQKLPLLSITPDGTLLISTTGKSILVWSLPDGKLIQCPVDLSIMPENEKAITIEKVDEVTGKTITFTLPCGSPLPAGAVCVCNCVGGSLCSCDAYTTCSCDSHSTCSCVGHTVTYSYHYWHPN</sequence>
<dbReference type="PANTHER" id="PTHR44019">
    <property type="entry name" value="WD REPEAT-CONTAINING PROTEIN 55"/>
    <property type="match status" value="1"/>
</dbReference>
<accession>A0A0S7BLM6</accession>
<dbReference type="Proteomes" id="UP000053370">
    <property type="component" value="Unassembled WGS sequence"/>
</dbReference>
<dbReference type="Pfam" id="PF10518">
    <property type="entry name" value="TAT_signal"/>
    <property type="match status" value="1"/>
</dbReference>
<feature type="repeat" description="WD" evidence="3">
    <location>
        <begin position="282"/>
        <end position="323"/>
    </location>
</feature>
<dbReference type="EMBL" id="DF968181">
    <property type="protein sequence ID" value="GAP41213.1"/>
    <property type="molecule type" value="Genomic_DNA"/>
</dbReference>
<dbReference type="InterPro" id="IPR001680">
    <property type="entry name" value="WD40_rpt"/>
</dbReference>
<keyword evidence="2" id="KW-0677">Repeat</keyword>
<dbReference type="PROSITE" id="PS51318">
    <property type="entry name" value="TAT"/>
    <property type="match status" value="1"/>
</dbReference>
<evidence type="ECO:0000256" key="2">
    <source>
        <dbReference type="ARBA" id="ARBA00022737"/>
    </source>
</evidence>
<organism evidence="5">
    <name type="scientific">Flexilinea flocculi</name>
    <dbReference type="NCBI Taxonomy" id="1678840"/>
    <lineage>
        <taxon>Bacteria</taxon>
        <taxon>Bacillati</taxon>
        <taxon>Chloroflexota</taxon>
        <taxon>Anaerolineae</taxon>
        <taxon>Anaerolineales</taxon>
        <taxon>Anaerolineaceae</taxon>
        <taxon>Flexilinea</taxon>
    </lineage>
</organism>
<dbReference type="SMART" id="SM00320">
    <property type="entry name" value="WD40"/>
    <property type="match status" value="5"/>
</dbReference>
<evidence type="ECO:0000256" key="3">
    <source>
        <dbReference type="PROSITE-ProRule" id="PRU00221"/>
    </source>
</evidence>
<feature type="domain" description="Anaphase-promoting complex subunit 4-like WD40" evidence="4">
    <location>
        <begin position="158"/>
        <end position="211"/>
    </location>
</feature>
<keyword evidence="1 3" id="KW-0853">WD repeat</keyword>
<feature type="repeat" description="WD" evidence="3">
    <location>
        <begin position="71"/>
        <end position="104"/>
    </location>
</feature>
<evidence type="ECO:0000313" key="6">
    <source>
        <dbReference type="Proteomes" id="UP000053370"/>
    </source>
</evidence>
<dbReference type="InterPro" id="IPR015943">
    <property type="entry name" value="WD40/YVTN_repeat-like_dom_sf"/>
</dbReference>
<dbReference type="Gene3D" id="2.130.10.10">
    <property type="entry name" value="YVTN repeat-like/Quinoprotein amine dehydrogenase"/>
    <property type="match status" value="2"/>
</dbReference>
<gene>
    <name evidence="5" type="ORF">ATC1_131197</name>
</gene>
<proteinExistence type="predicted"/>
<dbReference type="STRING" id="1678840.ATC1_131197"/>
<evidence type="ECO:0000313" key="5">
    <source>
        <dbReference type="EMBL" id="GAP41213.1"/>
    </source>
</evidence>
<dbReference type="PROSITE" id="PS50082">
    <property type="entry name" value="WD_REPEATS_2"/>
    <property type="match status" value="2"/>
</dbReference>
<dbReference type="SUPFAM" id="SSF50978">
    <property type="entry name" value="WD40 repeat-like"/>
    <property type="match status" value="1"/>
</dbReference>
<dbReference type="InterPro" id="IPR036322">
    <property type="entry name" value="WD40_repeat_dom_sf"/>
</dbReference>
<keyword evidence="6" id="KW-1185">Reference proteome</keyword>